<dbReference type="InterPro" id="IPR005814">
    <property type="entry name" value="Aminotrans_3"/>
</dbReference>
<dbReference type="SUPFAM" id="SSF53383">
    <property type="entry name" value="PLP-dependent transferases"/>
    <property type="match status" value="1"/>
</dbReference>
<dbReference type="InterPro" id="IPR015424">
    <property type="entry name" value="PyrdxlP-dep_Trfase"/>
</dbReference>
<gene>
    <name evidence="7" type="ORF">DEM25_009905</name>
</gene>
<dbReference type="Pfam" id="PF00202">
    <property type="entry name" value="Aminotran_3"/>
    <property type="match status" value="1"/>
</dbReference>
<comment type="similarity">
    <text evidence="2 6">Belongs to the class-III pyridoxal-phosphate-dependent aminotransferase family.</text>
</comment>
<dbReference type="PIRSF" id="PIRSF000521">
    <property type="entry name" value="Transaminase_4ab_Lys_Orn"/>
    <property type="match status" value="1"/>
</dbReference>
<keyword evidence="3 7" id="KW-0032">Aminotransferase</keyword>
<keyword evidence="4 7" id="KW-0808">Transferase</keyword>
<dbReference type="PANTHER" id="PTHR43094:SF1">
    <property type="entry name" value="AMINOTRANSFERASE CLASS-III"/>
    <property type="match status" value="1"/>
</dbReference>
<dbReference type="InterPro" id="IPR049704">
    <property type="entry name" value="Aminotrans_3_PPA_site"/>
</dbReference>
<sequence>MAAKWSNYKQIIGSVSRSSWPVALGFDVRNRKARRMTASARHGLDLVHQFSDLQAHRNGETTTIVRGEGVHVFDAEGNRYIDAMSGSSCASLGFRDERLVQAMTEQAGKLPYYHLFAQKSHEPAERLARQLSAMAPEHLNHVLFANSGSESNDAAIRIVRAVNISRGKPEKRRVIARHAGYHGSTTLSASVTGQAHMRFGSDSVSPDVSFIPEVCHYRHGHDGESEEAYAARCAAELEAAILAVGPDTVAAFIAEPVMASAGCLLPPKGYFQLVDEVLRRHDVALIADEVVCALGRLDSPFGSTRYGLRPDLMTLAKPLTGGYFPLSAVLMTDEIYDTLTLESAKSGLLGHGLTYGGHPIGCAVASAALEIYAQADFRANLHATIATFERHLAAIADCPIVGETRNAGLLGALEIVADKTTRRRFDAMENVTLKIGRALQKNGVITRWTRETVNLCPPLVISEDELEVLFGALRASLDQVAAEVAHEVEEGQASLA</sequence>
<evidence type="ECO:0000256" key="5">
    <source>
        <dbReference type="ARBA" id="ARBA00022898"/>
    </source>
</evidence>
<dbReference type="Gene3D" id="3.40.640.10">
    <property type="entry name" value="Type I PLP-dependent aspartate aminotransferase-like (Major domain)"/>
    <property type="match status" value="1"/>
</dbReference>
<proteinExistence type="inferred from homology"/>
<keyword evidence="8" id="KW-1185">Reference proteome</keyword>
<dbReference type="AlphaFoldDB" id="A0A3A8A9E4"/>
<keyword evidence="5 6" id="KW-0663">Pyridoxal phosphate</keyword>
<evidence type="ECO:0000256" key="6">
    <source>
        <dbReference type="RuleBase" id="RU003560"/>
    </source>
</evidence>
<dbReference type="PANTHER" id="PTHR43094">
    <property type="entry name" value="AMINOTRANSFERASE"/>
    <property type="match status" value="1"/>
</dbReference>
<dbReference type="InterPro" id="IPR015422">
    <property type="entry name" value="PyrdxlP-dep_Trfase_small"/>
</dbReference>
<dbReference type="EMBL" id="QFWV02000005">
    <property type="protein sequence ID" value="RKF06942.1"/>
    <property type="molecule type" value="Genomic_DNA"/>
</dbReference>
<evidence type="ECO:0000256" key="1">
    <source>
        <dbReference type="ARBA" id="ARBA00001933"/>
    </source>
</evidence>
<dbReference type="InterPro" id="IPR015421">
    <property type="entry name" value="PyrdxlP-dep_Trfase_major"/>
</dbReference>
<protein>
    <submittedName>
        <fullName evidence="7">Aminotransferase class III-fold pyridoxal phosphate-dependent enzyme</fullName>
    </submittedName>
</protein>
<dbReference type="CDD" id="cd00610">
    <property type="entry name" value="OAT_like"/>
    <property type="match status" value="1"/>
</dbReference>
<evidence type="ECO:0000313" key="7">
    <source>
        <dbReference type="EMBL" id="RKF06942.1"/>
    </source>
</evidence>
<organism evidence="7 8">
    <name type="scientific">Oceaniradius stylonematis</name>
    <dbReference type="NCBI Taxonomy" id="2184161"/>
    <lineage>
        <taxon>Bacteria</taxon>
        <taxon>Pseudomonadati</taxon>
        <taxon>Pseudomonadota</taxon>
        <taxon>Alphaproteobacteria</taxon>
        <taxon>Hyphomicrobiales</taxon>
        <taxon>Ahrensiaceae</taxon>
        <taxon>Oceaniradius</taxon>
    </lineage>
</organism>
<reference evidence="7 8" key="1">
    <citation type="journal article" date="2018" name="Int. J. Syst. Bacteriol.">
        <title>Oceaniradius stylonemae gen. nov., sp. nov., isolated from a red alga, Stylonema cornu-cervi.</title>
        <authorList>
            <person name="Jeong S."/>
        </authorList>
    </citation>
    <scope>NUCLEOTIDE SEQUENCE [LARGE SCALE GENOMIC DNA]</scope>
    <source>
        <strain evidence="7 8">StC1</strain>
    </source>
</reference>
<dbReference type="FunFam" id="3.40.640.10:FF:000014">
    <property type="entry name" value="Adenosylmethionine-8-amino-7-oxononanoate aminotransferase, probable"/>
    <property type="match status" value="1"/>
</dbReference>
<comment type="cofactor">
    <cofactor evidence="1">
        <name>pyridoxal 5'-phosphate</name>
        <dbReference type="ChEBI" id="CHEBI:597326"/>
    </cofactor>
</comment>
<evidence type="ECO:0000256" key="4">
    <source>
        <dbReference type="ARBA" id="ARBA00022679"/>
    </source>
</evidence>
<evidence type="ECO:0000256" key="2">
    <source>
        <dbReference type="ARBA" id="ARBA00008954"/>
    </source>
</evidence>
<evidence type="ECO:0000313" key="8">
    <source>
        <dbReference type="Proteomes" id="UP000246132"/>
    </source>
</evidence>
<dbReference type="GO" id="GO:0030170">
    <property type="term" value="F:pyridoxal phosphate binding"/>
    <property type="evidence" value="ECO:0007669"/>
    <property type="project" value="InterPro"/>
</dbReference>
<dbReference type="GO" id="GO:0008483">
    <property type="term" value="F:transaminase activity"/>
    <property type="evidence" value="ECO:0007669"/>
    <property type="project" value="UniProtKB-KW"/>
</dbReference>
<name>A0A3A8A9E4_9HYPH</name>
<dbReference type="Proteomes" id="UP000246132">
    <property type="component" value="Unassembled WGS sequence"/>
</dbReference>
<comment type="caution">
    <text evidence="7">The sequence shown here is derived from an EMBL/GenBank/DDBJ whole genome shotgun (WGS) entry which is preliminary data.</text>
</comment>
<evidence type="ECO:0000256" key="3">
    <source>
        <dbReference type="ARBA" id="ARBA00022576"/>
    </source>
</evidence>
<dbReference type="PROSITE" id="PS00600">
    <property type="entry name" value="AA_TRANSFER_CLASS_3"/>
    <property type="match status" value="1"/>
</dbReference>
<accession>A0A3A8A9E4</accession>
<dbReference type="Gene3D" id="3.90.1150.10">
    <property type="entry name" value="Aspartate Aminotransferase, domain 1"/>
    <property type="match status" value="1"/>
</dbReference>